<keyword evidence="7" id="KW-1185">Reference proteome</keyword>
<protein>
    <recommendedName>
        <fullName evidence="5">GH10 domain-containing protein</fullName>
    </recommendedName>
</protein>
<dbReference type="Proteomes" id="UP001347796">
    <property type="component" value="Unassembled WGS sequence"/>
</dbReference>
<dbReference type="SUPFAM" id="SSF51445">
    <property type="entry name" value="(Trans)glycosidases"/>
    <property type="match status" value="1"/>
</dbReference>
<proteinExistence type="inferred from homology"/>
<evidence type="ECO:0000256" key="1">
    <source>
        <dbReference type="ARBA" id="ARBA00007495"/>
    </source>
</evidence>
<comment type="similarity">
    <text evidence="1">Belongs to the glycosyl hydrolase 10 (cellulase F) family.</text>
</comment>
<dbReference type="AlphaFoldDB" id="A0AAN8Q1M2"/>
<keyword evidence="4" id="KW-0624">Polysaccharide degradation</keyword>
<gene>
    <name evidence="6" type="ORF">SNE40_000532</name>
</gene>
<dbReference type="Gene3D" id="3.20.20.80">
    <property type="entry name" value="Glycosidases"/>
    <property type="match status" value="1"/>
</dbReference>
<dbReference type="PANTHER" id="PTHR31490:SF1">
    <property type="entry name" value="ENDO-1,4-BETA-XYLANASE 1"/>
    <property type="match status" value="1"/>
</dbReference>
<evidence type="ECO:0000256" key="4">
    <source>
        <dbReference type="ARBA" id="ARBA00023326"/>
    </source>
</evidence>
<dbReference type="InterPro" id="IPR044846">
    <property type="entry name" value="GH10"/>
</dbReference>
<evidence type="ECO:0000313" key="6">
    <source>
        <dbReference type="EMBL" id="KAK6195011.1"/>
    </source>
</evidence>
<comment type="caution">
    <text evidence="6">The sequence shown here is derived from an EMBL/GenBank/DDBJ whole genome shotgun (WGS) entry which is preliminary data.</text>
</comment>
<evidence type="ECO:0000259" key="5">
    <source>
        <dbReference type="PROSITE" id="PS51760"/>
    </source>
</evidence>
<dbReference type="InterPro" id="IPR001000">
    <property type="entry name" value="GH10_dom"/>
</dbReference>
<dbReference type="InterPro" id="IPR017853">
    <property type="entry name" value="GH"/>
</dbReference>
<dbReference type="GO" id="GO:0031176">
    <property type="term" value="F:endo-1,4-beta-xylanase activity"/>
    <property type="evidence" value="ECO:0007669"/>
    <property type="project" value="UniProtKB-ARBA"/>
</dbReference>
<reference evidence="6 7" key="1">
    <citation type="submission" date="2024-01" db="EMBL/GenBank/DDBJ databases">
        <title>The genome of the rayed Mediterranean limpet Patella caerulea (Linnaeus, 1758).</title>
        <authorList>
            <person name="Anh-Thu Weber A."/>
            <person name="Halstead-Nussloch G."/>
        </authorList>
    </citation>
    <scope>NUCLEOTIDE SEQUENCE [LARGE SCALE GENOMIC DNA]</scope>
    <source>
        <strain evidence="6">AATW-2023a</strain>
        <tissue evidence="6">Whole specimen</tissue>
    </source>
</reference>
<dbReference type="Pfam" id="PF00331">
    <property type="entry name" value="Glyco_hydro_10"/>
    <property type="match status" value="1"/>
</dbReference>
<keyword evidence="2" id="KW-0378">Hydrolase</keyword>
<dbReference type="GO" id="GO:0000272">
    <property type="term" value="P:polysaccharide catabolic process"/>
    <property type="evidence" value="ECO:0007669"/>
    <property type="project" value="UniProtKB-KW"/>
</dbReference>
<sequence>MPSARRRWLDVESTDSKTNYKKDAIQIMLPIMCFCYIQHRLNEMAEVGLPIWITELDIDEYDENKKAQKYEDVLKLYFSHPAVHGVLFWGFSDQNHWRPNAAIANGNDVTPNAAGKKVQELLKHTWRTNESHTISHGQTVNLRAFKGSYKLLVHHNGKVIHTQNFTVGDNGNSLKINLSGTGSNPHVDDVLIG</sequence>
<feature type="domain" description="GH10" evidence="5">
    <location>
        <begin position="1"/>
        <end position="121"/>
    </location>
</feature>
<dbReference type="PROSITE" id="PS51760">
    <property type="entry name" value="GH10_2"/>
    <property type="match status" value="1"/>
</dbReference>
<keyword evidence="3" id="KW-0119">Carbohydrate metabolism</keyword>
<accession>A0AAN8Q1M2</accession>
<evidence type="ECO:0000313" key="7">
    <source>
        <dbReference type="Proteomes" id="UP001347796"/>
    </source>
</evidence>
<evidence type="ECO:0000256" key="3">
    <source>
        <dbReference type="ARBA" id="ARBA00023277"/>
    </source>
</evidence>
<organism evidence="6 7">
    <name type="scientific">Patella caerulea</name>
    <name type="common">Rayed Mediterranean limpet</name>
    <dbReference type="NCBI Taxonomy" id="87958"/>
    <lineage>
        <taxon>Eukaryota</taxon>
        <taxon>Metazoa</taxon>
        <taxon>Spiralia</taxon>
        <taxon>Lophotrochozoa</taxon>
        <taxon>Mollusca</taxon>
        <taxon>Gastropoda</taxon>
        <taxon>Patellogastropoda</taxon>
        <taxon>Patelloidea</taxon>
        <taxon>Patellidae</taxon>
        <taxon>Patella</taxon>
    </lineage>
</organism>
<dbReference type="PANTHER" id="PTHR31490">
    <property type="entry name" value="GLYCOSYL HYDROLASE"/>
    <property type="match status" value="1"/>
</dbReference>
<evidence type="ECO:0000256" key="2">
    <source>
        <dbReference type="ARBA" id="ARBA00022801"/>
    </source>
</evidence>
<dbReference type="EMBL" id="JAZGQO010000001">
    <property type="protein sequence ID" value="KAK6195011.1"/>
    <property type="molecule type" value="Genomic_DNA"/>
</dbReference>
<name>A0AAN8Q1M2_PATCE</name>